<accession>A0A1X2ISZ1</accession>
<dbReference type="PANTHER" id="PTHR43050:SF1">
    <property type="entry name" value="SERINE RACEMASE"/>
    <property type="match status" value="1"/>
</dbReference>
<evidence type="ECO:0000256" key="13">
    <source>
        <dbReference type="ARBA" id="ARBA00066592"/>
    </source>
</evidence>
<dbReference type="InterPro" id="IPR001926">
    <property type="entry name" value="TrpB-like_PALP"/>
</dbReference>
<evidence type="ECO:0000313" key="21">
    <source>
        <dbReference type="Proteomes" id="UP000193560"/>
    </source>
</evidence>
<comment type="cofactor">
    <cofactor evidence="3">
        <name>Mn(2+)</name>
        <dbReference type="ChEBI" id="CHEBI:29035"/>
    </cofactor>
</comment>
<dbReference type="InterPro" id="IPR036052">
    <property type="entry name" value="TrpB-like_PALP_sf"/>
</dbReference>
<evidence type="ECO:0000256" key="5">
    <source>
        <dbReference type="ARBA" id="ARBA00010869"/>
    </source>
</evidence>
<evidence type="ECO:0000256" key="17">
    <source>
        <dbReference type="ARBA" id="ARBA00081761"/>
    </source>
</evidence>
<evidence type="ECO:0000256" key="8">
    <source>
        <dbReference type="ARBA" id="ARBA00023239"/>
    </source>
</evidence>
<dbReference type="Proteomes" id="UP000193560">
    <property type="component" value="Unassembled WGS sequence"/>
</dbReference>
<comment type="catalytic activity">
    <reaction evidence="10">
        <text>D-serine = pyruvate + NH4(+)</text>
        <dbReference type="Rhea" id="RHEA:13977"/>
        <dbReference type="ChEBI" id="CHEBI:15361"/>
        <dbReference type="ChEBI" id="CHEBI:28938"/>
        <dbReference type="ChEBI" id="CHEBI:35247"/>
        <dbReference type="EC" id="4.3.1.18"/>
    </reaction>
</comment>
<comment type="cofactor">
    <cofactor evidence="4">
        <name>Mg(2+)</name>
        <dbReference type="ChEBI" id="CHEBI:18420"/>
    </cofactor>
</comment>
<dbReference type="GO" id="GO:0005524">
    <property type="term" value="F:ATP binding"/>
    <property type="evidence" value="ECO:0007669"/>
    <property type="project" value="TreeGrafter"/>
</dbReference>
<dbReference type="PANTHER" id="PTHR43050">
    <property type="entry name" value="SERINE / THREONINE RACEMASE FAMILY MEMBER"/>
    <property type="match status" value="1"/>
</dbReference>
<evidence type="ECO:0000313" key="20">
    <source>
        <dbReference type="EMBL" id="ORZ21632.1"/>
    </source>
</evidence>
<sequence length="394" mass="42036">MAPAHITIEDIQAAAARINVHRTPVLTSSTLNAIASTNSGCPVELYLKCEPLQKTGSFKIRGATNAVNLLSNTEASKGVVTHSSGNHAQALAKAAQDRGIPAYVVMPNNAPQVKKDAVRSYGGTIIECEPTQEARENTAEKVIQETGATFIHPFNNVNVMAGQGTVALELITQTNEQGTVLDGLITPVGGGGLASGCCVAAKSIGTNIYVFGAEPELVNDTYRSFYYDQEDEEDPLQQFTSDGGGIPKRHRKASTSTSLLDTTTTAAADHQQRCLSRRQCNPIGATSVADGLLTNVGELTFPIIVSYMDGVYTVTEQQIIQAMHLVWSRVKLCIEPSAAVSLAVALYNKDFHAMVKARQLKRIGLVLSGGNVDHSRAVALFEKYKEGNSSSSLD</sequence>
<evidence type="ECO:0000256" key="9">
    <source>
        <dbReference type="ARBA" id="ARBA00031418"/>
    </source>
</evidence>
<dbReference type="GO" id="GO:0030378">
    <property type="term" value="F:serine racemase activity"/>
    <property type="evidence" value="ECO:0007669"/>
    <property type="project" value="UniProtKB-EC"/>
</dbReference>
<evidence type="ECO:0000256" key="15">
    <source>
        <dbReference type="ARBA" id="ARBA00076108"/>
    </source>
</evidence>
<gene>
    <name evidence="20" type="ORF">BCR42DRAFT_481243</name>
</gene>
<evidence type="ECO:0000259" key="19">
    <source>
        <dbReference type="Pfam" id="PF00291"/>
    </source>
</evidence>
<dbReference type="CDD" id="cd01562">
    <property type="entry name" value="Thr-dehyd"/>
    <property type="match status" value="1"/>
</dbReference>
<dbReference type="GO" id="GO:0000287">
    <property type="term" value="F:magnesium ion binding"/>
    <property type="evidence" value="ECO:0007669"/>
    <property type="project" value="TreeGrafter"/>
</dbReference>
<evidence type="ECO:0000256" key="2">
    <source>
        <dbReference type="ARBA" id="ARBA00001933"/>
    </source>
</evidence>
<feature type="domain" description="Tryptophan synthase beta chain-like PALP" evidence="19">
    <location>
        <begin position="20"/>
        <end position="369"/>
    </location>
</feature>
<evidence type="ECO:0000256" key="11">
    <source>
        <dbReference type="ARBA" id="ARBA00051769"/>
    </source>
</evidence>
<keyword evidence="7" id="KW-0663">Pyridoxal phosphate</keyword>
<evidence type="ECO:0000256" key="1">
    <source>
        <dbReference type="ARBA" id="ARBA00001913"/>
    </source>
</evidence>
<dbReference type="SUPFAM" id="SSF53686">
    <property type="entry name" value="Tryptophan synthase beta subunit-like PLP-dependent enzymes"/>
    <property type="match status" value="1"/>
</dbReference>
<proteinExistence type="inferred from homology"/>
<comment type="cofactor">
    <cofactor evidence="1">
        <name>Ca(2+)</name>
        <dbReference type="ChEBI" id="CHEBI:29108"/>
    </cofactor>
</comment>
<dbReference type="GO" id="GO:0018114">
    <property type="term" value="F:threonine racemase activity"/>
    <property type="evidence" value="ECO:0007669"/>
    <property type="project" value="TreeGrafter"/>
</dbReference>
<comment type="catalytic activity">
    <reaction evidence="11">
        <text>L-serine = D-serine</text>
        <dbReference type="Rhea" id="RHEA:10980"/>
        <dbReference type="ChEBI" id="CHEBI:33384"/>
        <dbReference type="ChEBI" id="CHEBI:35247"/>
        <dbReference type="EC" id="5.1.1.18"/>
    </reaction>
</comment>
<evidence type="ECO:0000256" key="7">
    <source>
        <dbReference type="ARBA" id="ARBA00022898"/>
    </source>
</evidence>
<dbReference type="InterPro" id="IPR000634">
    <property type="entry name" value="Ser/Thr_deHydtase_PyrdxlP-BS"/>
</dbReference>
<reference evidence="20 21" key="1">
    <citation type="submission" date="2016-07" db="EMBL/GenBank/DDBJ databases">
        <title>Pervasive Adenine N6-methylation of Active Genes in Fungi.</title>
        <authorList>
            <consortium name="DOE Joint Genome Institute"/>
            <person name="Mondo S.J."/>
            <person name="Dannebaum R.O."/>
            <person name="Kuo R.C."/>
            <person name="Labutti K."/>
            <person name="Haridas S."/>
            <person name="Kuo A."/>
            <person name="Salamov A."/>
            <person name="Ahrendt S.R."/>
            <person name="Lipzen A."/>
            <person name="Sullivan W."/>
            <person name="Andreopoulos W.B."/>
            <person name="Clum A."/>
            <person name="Lindquist E."/>
            <person name="Daum C."/>
            <person name="Ramamoorthy G.K."/>
            <person name="Gryganskyi A."/>
            <person name="Culley D."/>
            <person name="Magnuson J.K."/>
            <person name="James T.Y."/>
            <person name="O'Malley M.A."/>
            <person name="Stajich J.E."/>
            <person name="Spatafora J.W."/>
            <person name="Visel A."/>
            <person name="Grigoriev I.V."/>
        </authorList>
    </citation>
    <scope>NUCLEOTIDE SEQUENCE [LARGE SCALE GENOMIC DNA]</scope>
    <source>
        <strain evidence="20 21">NRRL 1336</strain>
    </source>
</reference>
<comment type="caution">
    <text evidence="20">The sequence shown here is derived from an EMBL/GenBank/DDBJ whole genome shotgun (WGS) entry which is preliminary data.</text>
</comment>
<dbReference type="STRING" id="90262.A0A1X2ISZ1"/>
<comment type="cofactor">
    <cofactor evidence="2">
        <name>pyridoxal 5'-phosphate</name>
        <dbReference type="ChEBI" id="CHEBI:597326"/>
    </cofactor>
</comment>
<dbReference type="GO" id="GO:0003941">
    <property type="term" value="F:L-serine ammonia-lyase activity"/>
    <property type="evidence" value="ECO:0007669"/>
    <property type="project" value="TreeGrafter"/>
</dbReference>
<dbReference type="EC" id="5.1.1.18" evidence="13"/>
<evidence type="ECO:0000256" key="12">
    <source>
        <dbReference type="ARBA" id="ARBA00056426"/>
    </source>
</evidence>
<dbReference type="EMBL" id="MCGE01000005">
    <property type="protein sequence ID" value="ORZ21632.1"/>
    <property type="molecule type" value="Genomic_DNA"/>
</dbReference>
<evidence type="ECO:0000256" key="16">
    <source>
        <dbReference type="ARBA" id="ARBA00081060"/>
    </source>
</evidence>
<evidence type="ECO:0000256" key="10">
    <source>
        <dbReference type="ARBA" id="ARBA00050422"/>
    </source>
</evidence>
<evidence type="ECO:0000256" key="14">
    <source>
        <dbReference type="ARBA" id="ARBA00070760"/>
    </source>
</evidence>
<keyword evidence="8" id="KW-0456">Lyase</keyword>
<dbReference type="GO" id="GO:0030170">
    <property type="term" value="F:pyridoxal phosphate binding"/>
    <property type="evidence" value="ECO:0007669"/>
    <property type="project" value="InterPro"/>
</dbReference>
<comment type="function">
    <text evidence="12">Catalyzes the synthesis of D-serine from L-serine. D-serine is a key coagonist with glutamate at NMDA receptors. Has dehydratase activity towards both L-serine and D-serine.</text>
</comment>
<protein>
    <recommendedName>
        <fullName evidence="14">Serine racemase</fullName>
        <ecNumber evidence="13">5.1.1.18</ecNumber>
    </recommendedName>
    <alternativeName>
        <fullName evidence="15">D-serine ammonia-lyase</fullName>
    </alternativeName>
    <alternativeName>
        <fullName evidence="17">D-serine dehydratase</fullName>
    </alternativeName>
    <alternativeName>
        <fullName evidence="16">L-serine ammonia-lyase</fullName>
    </alternativeName>
    <alternativeName>
        <fullName evidence="9">L-serine dehydratase</fullName>
    </alternativeName>
</protein>
<dbReference type="PROSITE" id="PS00165">
    <property type="entry name" value="DEHYDRATASE_SER_THR"/>
    <property type="match status" value="1"/>
</dbReference>
<dbReference type="GO" id="GO:0006563">
    <property type="term" value="P:L-serine metabolic process"/>
    <property type="evidence" value="ECO:0007669"/>
    <property type="project" value="UniProtKB-ARBA"/>
</dbReference>
<evidence type="ECO:0000256" key="18">
    <source>
        <dbReference type="SAM" id="MobiDB-lite"/>
    </source>
</evidence>
<comment type="similarity">
    <text evidence="5">Belongs to the serine/threonine dehydratase family.</text>
</comment>
<keyword evidence="6" id="KW-0460">Magnesium</keyword>
<dbReference type="Gene3D" id="3.40.50.1100">
    <property type="match status" value="3"/>
</dbReference>
<dbReference type="GO" id="GO:0070179">
    <property type="term" value="P:D-serine biosynthetic process"/>
    <property type="evidence" value="ECO:0007669"/>
    <property type="project" value="TreeGrafter"/>
</dbReference>
<feature type="region of interest" description="Disordered" evidence="18">
    <location>
        <begin position="240"/>
        <end position="262"/>
    </location>
</feature>
<organism evidence="20 21">
    <name type="scientific">Absidia repens</name>
    <dbReference type="NCBI Taxonomy" id="90262"/>
    <lineage>
        <taxon>Eukaryota</taxon>
        <taxon>Fungi</taxon>
        <taxon>Fungi incertae sedis</taxon>
        <taxon>Mucoromycota</taxon>
        <taxon>Mucoromycotina</taxon>
        <taxon>Mucoromycetes</taxon>
        <taxon>Mucorales</taxon>
        <taxon>Cunninghamellaceae</taxon>
        <taxon>Absidia</taxon>
    </lineage>
</organism>
<dbReference type="Pfam" id="PF00291">
    <property type="entry name" value="PALP"/>
    <property type="match status" value="1"/>
</dbReference>
<name>A0A1X2ISZ1_9FUNG</name>
<dbReference type="OrthoDB" id="271064at2759"/>
<evidence type="ECO:0000256" key="3">
    <source>
        <dbReference type="ARBA" id="ARBA00001936"/>
    </source>
</evidence>
<dbReference type="GO" id="GO:0008721">
    <property type="term" value="F:D-serine ammonia-lyase activity"/>
    <property type="evidence" value="ECO:0007669"/>
    <property type="project" value="UniProtKB-EC"/>
</dbReference>
<evidence type="ECO:0000256" key="4">
    <source>
        <dbReference type="ARBA" id="ARBA00001946"/>
    </source>
</evidence>
<keyword evidence="21" id="KW-1185">Reference proteome</keyword>
<dbReference type="FunFam" id="3.40.50.1100:FF:000041">
    <property type="entry name" value="Threonine ammonia-lyase, variant"/>
    <property type="match status" value="1"/>
</dbReference>
<evidence type="ECO:0000256" key="6">
    <source>
        <dbReference type="ARBA" id="ARBA00022842"/>
    </source>
</evidence>
<dbReference type="AlphaFoldDB" id="A0A1X2ISZ1"/>